<comment type="caution">
    <text evidence="2">The sequence shown here is derived from an EMBL/GenBank/DDBJ whole genome shotgun (WGS) entry which is preliminary data.</text>
</comment>
<evidence type="ECO:0000256" key="1">
    <source>
        <dbReference type="SAM" id="MobiDB-lite"/>
    </source>
</evidence>
<name>A0A9N9GP49_9GLOM</name>
<feature type="compositionally biased region" description="Acidic residues" evidence="1">
    <location>
        <begin position="162"/>
        <end position="208"/>
    </location>
</feature>
<feature type="region of interest" description="Disordered" evidence="1">
    <location>
        <begin position="93"/>
        <end position="125"/>
    </location>
</feature>
<reference evidence="2" key="1">
    <citation type="submission" date="2021-06" db="EMBL/GenBank/DDBJ databases">
        <authorList>
            <person name="Kallberg Y."/>
            <person name="Tangrot J."/>
            <person name="Rosling A."/>
        </authorList>
    </citation>
    <scope>NUCLEOTIDE SEQUENCE</scope>
    <source>
        <strain evidence="2">FL966</strain>
    </source>
</reference>
<dbReference type="Proteomes" id="UP000789759">
    <property type="component" value="Unassembled WGS sequence"/>
</dbReference>
<keyword evidence="3" id="KW-1185">Reference proteome</keyword>
<protein>
    <submittedName>
        <fullName evidence="2">17495_t:CDS:1</fullName>
    </submittedName>
</protein>
<proteinExistence type="predicted"/>
<sequence>MGKQVLCACTFCRNASNNVGKYVSVSTRTRHRRQEKEFQDISTPSLINVQHLNINDNIQHHNEFEVKNPIFISSPSTLINPFAEVSNLSESAFDHEKDFEPEKPESELEENIDDELEGCGDSELEGCGNGELEGCGNGELEGCGNGEFEGSDSDEIERSGNDELEESEDNELEGSDDELEGSDDDELEESGDNSLEESGDDERDDDEPISVGIAGIPCYDALSQKTFTLRGYILSWSGDIPAISKLMCVSGHNAYSGCRFCYLRGIYSETARHIYFPLSPPKGYNGTTYNPNNLPMRTHTSYLQDIKMIESKRGAERHRIACDTGQVAMWVQFAHLQYHAEYKKNFEDLLEEHQTFLLKHASNEEKLYSLSKEHMMSKTEIQKVKQYYATQYNKMTNKIRKYGKLRTKFGVVIGSKLTNRKGDTSRNNYSIAASLLVDKNAHRPRAPTEFEERKFYGQVLFYFTHEYEGVISMLAYVQWVRNPEVYGNNILYFRNFGETGVINAATIDCCVGFLKLAENKFLIIDRENWVTFGKI</sequence>
<dbReference type="EMBL" id="CAJVQA010005394">
    <property type="protein sequence ID" value="CAG8619723.1"/>
    <property type="molecule type" value="Genomic_DNA"/>
</dbReference>
<dbReference type="OrthoDB" id="2423760at2759"/>
<organism evidence="2 3">
    <name type="scientific">Cetraspora pellucida</name>
    <dbReference type="NCBI Taxonomy" id="1433469"/>
    <lineage>
        <taxon>Eukaryota</taxon>
        <taxon>Fungi</taxon>
        <taxon>Fungi incertae sedis</taxon>
        <taxon>Mucoromycota</taxon>
        <taxon>Glomeromycotina</taxon>
        <taxon>Glomeromycetes</taxon>
        <taxon>Diversisporales</taxon>
        <taxon>Gigasporaceae</taxon>
        <taxon>Cetraspora</taxon>
    </lineage>
</organism>
<evidence type="ECO:0000313" key="2">
    <source>
        <dbReference type="EMBL" id="CAG8619723.1"/>
    </source>
</evidence>
<dbReference type="AlphaFoldDB" id="A0A9N9GP49"/>
<feature type="compositionally biased region" description="Acidic residues" evidence="1">
    <location>
        <begin position="107"/>
        <end position="124"/>
    </location>
</feature>
<feature type="region of interest" description="Disordered" evidence="1">
    <location>
        <begin position="143"/>
        <end position="210"/>
    </location>
</feature>
<evidence type="ECO:0000313" key="3">
    <source>
        <dbReference type="Proteomes" id="UP000789759"/>
    </source>
</evidence>
<gene>
    <name evidence="2" type="ORF">CPELLU_LOCUS7857</name>
</gene>
<accession>A0A9N9GP49</accession>
<feature type="compositionally biased region" description="Basic and acidic residues" evidence="1">
    <location>
        <begin position="93"/>
        <end position="106"/>
    </location>
</feature>